<gene>
    <name evidence="2" type="ORF">AGABI1DRAFT_53852</name>
</gene>
<evidence type="ECO:0000313" key="2">
    <source>
        <dbReference type="EMBL" id="EKM83130.1"/>
    </source>
</evidence>
<dbReference type="PANTHER" id="PTHR43591">
    <property type="entry name" value="METHYLTRANSFERASE"/>
    <property type="match status" value="1"/>
</dbReference>
<proteinExistence type="predicted"/>
<dbReference type="InterPro" id="IPR029063">
    <property type="entry name" value="SAM-dependent_MTases_sf"/>
</dbReference>
<protein>
    <recommendedName>
        <fullName evidence="1">Methyltransferase domain-containing protein</fullName>
    </recommendedName>
</protein>
<dbReference type="SUPFAM" id="SSF53335">
    <property type="entry name" value="S-adenosyl-L-methionine-dependent methyltransferases"/>
    <property type="match status" value="1"/>
</dbReference>
<dbReference type="KEGG" id="abp:AGABI1DRAFT53852"/>
<evidence type="ECO:0000313" key="3">
    <source>
        <dbReference type="Proteomes" id="UP000008493"/>
    </source>
</evidence>
<dbReference type="GeneID" id="18830061"/>
<feature type="domain" description="Methyltransferase" evidence="1">
    <location>
        <begin position="62"/>
        <end position="156"/>
    </location>
</feature>
<dbReference type="Gene3D" id="3.40.50.150">
    <property type="entry name" value="Vaccinia Virus protein VP39"/>
    <property type="match status" value="1"/>
</dbReference>
<dbReference type="OMA" id="MMHRDIT"/>
<dbReference type="Proteomes" id="UP000008493">
    <property type="component" value="Unassembled WGS sequence"/>
</dbReference>
<dbReference type="OrthoDB" id="184880at2759"/>
<reference evidence="3" key="1">
    <citation type="journal article" date="2012" name="Proc. Natl. Acad. Sci. U.S.A.">
        <title>Genome sequence of the button mushroom Agaricus bisporus reveals mechanisms governing adaptation to a humic-rich ecological niche.</title>
        <authorList>
            <person name="Morin E."/>
            <person name="Kohler A."/>
            <person name="Baker A.R."/>
            <person name="Foulongne-Oriol M."/>
            <person name="Lombard V."/>
            <person name="Nagy L.G."/>
            <person name="Ohm R.A."/>
            <person name="Patyshakuliyeva A."/>
            <person name="Brun A."/>
            <person name="Aerts A.L."/>
            <person name="Bailey A.M."/>
            <person name="Billette C."/>
            <person name="Coutinho P.M."/>
            <person name="Deakin G."/>
            <person name="Doddapaneni H."/>
            <person name="Floudas D."/>
            <person name="Grimwood J."/>
            <person name="Hilden K."/>
            <person name="Kuees U."/>
            <person name="LaButti K.M."/>
            <person name="Lapidus A."/>
            <person name="Lindquist E.A."/>
            <person name="Lucas S.M."/>
            <person name="Murat C."/>
            <person name="Riley R.W."/>
            <person name="Salamov A.A."/>
            <person name="Schmutz J."/>
            <person name="Subramanian V."/>
            <person name="Woesten H.A.B."/>
            <person name="Xu J."/>
            <person name="Eastwood D.C."/>
            <person name="Foster G.D."/>
            <person name="Sonnenberg A.S."/>
            <person name="Cullen D."/>
            <person name="de Vries R.P."/>
            <person name="Lundell T."/>
            <person name="Hibbett D.S."/>
            <person name="Henrissat B."/>
            <person name="Burton K.S."/>
            <person name="Kerrigan R.W."/>
            <person name="Challen M.P."/>
            <person name="Grigoriev I.V."/>
            <person name="Martin F."/>
        </authorList>
    </citation>
    <scope>NUCLEOTIDE SEQUENCE [LARGE SCALE GENOMIC DNA]</scope>
    <source>
        <strain evidence="3">JB137-S8 / ATCC MYA-4627 / FGSC 10392</strain>
    </source>
</reference>
<sequence>MSDIRNTVTRTSNYTKADGTVDILAHDTEERLRLELQHGIFLRAFDSKVLHAPVKLNDDDWILDVGTGTGIWLQDLGKEVSTKPQFLGVDINSSFFPQPSTLPKNISFETQSVLDLPEEWTDKFTLIHQRLLISSFRKHEWEQALREIYRTLKPGGWVQLFELRTWTSGPALAKQLDLFYRFSDDIGMMHRDITIRLPDFLKQSDFVNVHEDTRGSPLGAWANQDGIDGKNNLMGVLRFLRAPVLRGGGYGIIESEAEYDELVEEISKELDMTPGSEAVWTMFWAQKPVQ</sequence>
<dbReference type="InterPro" id="IPR041698">
    <property type="entry name" value="Methyltransf_25"/>
</dbReference>
<dbReference type="RefSeq" id="XP_007326185.1">
    <property type="nucleotide sequence ID" value="XM_007326123.1"/>
</dbReference>
<accession>K5Y506</accession>
<dbReference type="eggNOG" id="ENOG502S8W5">
    <property type="taxonomic scope" value="Eukaryota"/>
</dbReference>
<dbReference type="CDD" id="cd02440">
    <property type="entry name" value="AdoMet_MTases"/>
    <property type="match status" value="1"/>
</dbReference>
<dbReference type="AlphaFoldDB" id="K5Y506"/>
<organism evidence="2 3">
    <name type="scientific">Agaricus bisporus var. burnettii (strain JB137-S8 / ATCC MYA-4627 / FGSC 10392)</name>
    <name type="common">White button mushroom</name>
    <dbReference type="NCBI Taxonomy" id="597362"/>
    <lineage>
        <taxon>Eukaryota</taxon>
        <taxon>Fungi</taxon>
        <taxon>Dikarya</taxon>
        <taxon>Basidiomycota</taxon>
        <taxon>Agaricomycotina</taxon>
        <taxon>Agaricomycetes</taxon>
        <taxon>Agaricomycetidae</taxon>
        <taxon>Agaricales</taxon>
        <taxon>Agaricineae</taxon>
        <taxon>Agaricaceae</taxon>
        <taxon>Agaricus</taxon>
    </lineage>
</organism>
<evidence type="ECO:0000259" key="1">
    <source>
        <dbReference type="Pfam" id="PF13649"/>
    </source>
</evidence>
<keyword evidence="3" id="KW-1185">Reference proteome</keyword>
<dbReference type="PANTHER" id="PTHR43591:SF110">
    <property type="entry name" value="RHODANESE DOMAIN-CONTAINING PROTEIN"/>
    <property type="match status" value="1"/>
</dbReference>
<dbReference type="EMBL" id="JH971386">
    <property type="protein sequence ID" value="EKM83130.1"/>
    <property type="molecule type" value="Genomic_DNA"/>
</dbReference>
<dbReference type="HOGENOM" id="CLU_010595_9_3_1"/>
<dbReference type="Pfam" id="PF13649">
    <property type="entry name" value="Methyltransf_25"/>
    <property type="match status" value="1"/>
</dbReference>
<name>K5Y506_AGABU</name>
<dbReference type="InParanoid" id="K5Y506"/>